<dbReference type="PANTHER" id="PTHR22765:SF434">
    <property type="entry name" value="GB|AAD18119.1-RELATED"/>
    <property type="match status" value="1"/>
</dbReference>
<feature type="domain" description="RING-type" evidence="3">
    <location>
        <begin position="38"/>
        <end position="92"/>
    </location>
</feature>
<accession>A0A921UMQ6</accession>
<keyword evidence="1" id="KW-0479">Metal-binding</keyword>
<comment type="caution">
    <text evidence="4">The sequence shown here is derived from an EMBL/GenBank/DDBJ whole genome shotgun (WGS) entry which is preliminary data.</text>
</comment>
<dbReference type="GO" id="GO:0008270">
    <property type="term" value="F:zinc ion binding"/>
    <property type="evidence" value="ECO:0007669"/>
    <property type="project" value="UniProtKB-KW"/>
</dbReference>
<dbReference type="AlphaFoldDB" id="A0A921UMQ6"/>
<dbReference type="Pfam" id="PF13639">
    <property type="entry name" value="zf-RING_2"/>
    <property type="match status" value="1"/>
</dbReference>
<feature type="region of interest" description="Disordered" evidence="2">
    <location>
        <begin position="1"/>
        <end position="22"/>
    </location>
</feature>
<dbReference type="InterPro" id="IPR001841">
    <property type="entry name" value="Znf_RING"/>
</dbReference>
<feature type="compositionally biased region" description="Low complexity" evidence="2">
    <location>
        <begin position="7"/>
        <end position="20"/>
    </location>
</feature>
<dbReference type="EMBL" id="CM027682">
    <property type="protein sequence ID" value="KAG0537853.1"/>
    <property type="molecule type" value="Genomic_DNA"/>
</dbReference>
<dbReference type="SMART" id="SM00184">
    <property type="entry name" value="RING"/>
    <property type="match status" value="1"/>
</dbReference>
<dbReference type="Proteomes" id="UP000807115">
    <property type="component" value="Chromosome 3"/>
</dbReference>
<dbReference type="InterPro" id="IPR051826">
    <property type="entry name" value="E3_ubiquitin-ligase_domain"/>
</dbReference>
<keyword evidence="1" id="KW-0862">Zinc</keyword>
<reference evidence="4" key="2">
    <citation type="submission" date="2020-10" db="EMBL/GenBank/DDBJ databases">
        <authorList>
            <person name="Cooper E.A."/>
            <person name="Brenton Z.W."/>
            <person name="Flinn B.S."/>
            <person name="Jenkins J."/>
            <person name="Shu S."/>
            <person name="Flowers D."/>
            <person name="Luo F."/>
            <person name="Wang Y."/>
            <person name="Xia P."/>
            <person name="Barry K."/>
            <person name="Daum C."/>
            <person name="Lipzen A."/>
            <person name="Yoshinaga Y."/>
            <person name="Schmutz J."/>
            <person name="Saski C."/>
            <person name="Vermerris W."/>
            <person name="Kresovich S."/>
        </authorList>
    </citation>
    <scope>NUCLEOTIDE SEQUENCE</scope>
</reference>
<dbReference type="SUPFAM" id="SSF57850">
    <property type="entry name" value="RING/U-box"/>
    <property type="match status" value="1"/>
</dbReference>
<evidence type="ECO:0000259" key="3">
    <source>
        <dbReference type="PROSITE" id="PS50089"/>
    </source>
</evidence>
<dbReference type="PANTHER" id="PTHR22765">
    <property type="entry name" value="RING FINGER AND PROTEASE ASSOCIATED DOMAIN-CONTAINING"/>
    <property type="match status" value="1"/>
</dbReference>
<dbReference type="Gene3D" id="3.30.40.10">
    <property type="entry name" value="Zinc/RING finger domain, C3HC4 (zinc finger)"/>
    <property type="match status" value="1"/>
</dbReference>
<evidence type="ECO:0000313" key="5">
    <source>
        <dbReference type="Proteomes" id="UP000807115"/>
    </source>
</evidence>
<sequence length="106" mass="11938">MDRERCSTSSPPAIGSSPAPVQRNPVFLDVKLAEEDLCAIYLKVLDTTKEGDDEGALEAAMEMLRALPCSHVFHKICIYEWLRHNYSCPICRFKYSSLNDGIDVED</sequence>
<gene>
    <name evidence="4" type="ORF">BDA96_03G184300</name>
</gene>
<evidence type="ECO:0000313" key="4">
    <source>
        <dbReference type="EMBL" id="KAG0537853.1"/>
    </source>
</evidence>
<dbReference type="PROSITE" id="PS50089">
    <property type="entry name" value="ZF_RING_2"/>
    <property type="match status" value="1"/>
</dbReference>
<keyword evidence="1" id="KW-0863">Zinc-finger</keyword>
<organism evidence="4 5">
    <name type="scientific">Sorghum bicolor</name>
    <name type="common">Sorghum</name>
    <name type="synonym">Sorghum vulgare</name>
    <dbReference type="NCBI Taxonomy" id="4558"/>
    <lineage>
        <taxon>Eukaryota</taxon>
        <taxon>Viridiplantae</taxon>
        <taxon>Streptophyta</taxon>
        <taxon>Embryophyta</taxon>
        <taxon>Tracheophyta</taxon>
        <taxon>Spermatophyta</taxon>
        <taxon>Magnoliopsida</taxon>
        <taxon>Liliopsida</taxon>
        <taxon>Poales</taxon>
        <taxon>Poaceae</taxon>
        <taxon>PACMAD clade</taxon>
        <taxon>Panicoideae</taxon>
        <taxon>Andropogonodae</taxon>
        <taxon>Andropogoneae</taxon>
        <taxon>Sorghinae</taxon>
        <taxon>Sorghum</taxon>
    </lineage>
</organism>
<evidence type="ECO:0000256" key="2">
    <source>
        <dbReference type="SAM" id="MobiDB-lite"/>
    </source>
</evidence>
<name>A0A921UMQ6_SORBI</name>
<reference evidence="4" key="1">
    <citation type="journal article" date="2019" name="BMC Genomics">
        <title>A new reference genome for Sorghum bicolor reveals high levels of sequence similarity between sweet and grain genotypes: implications for the genetics of sugar metabolism.</title>
        <authorList>
            <person name="Cooper E.A."/>
            <person name="Brenton Z.W."/>
            <person name="Flinn B.S."/>
            <person name="Jenkins J."/>
            <person name="Shu S."/>
            <person name="Flowers D."/>
            <person name="Luo F."/>
            <person name="Wang Y."/>
            <person name="Xia P."/>
            <person name="Barry K."/>
            <person name="Daum C."/>
            <person name="Lipzen A."/>
            <person name="Yoshinaga Y."/>
            <person name="Schmutz J."/>
            <person name="Saski C."/>
            <person name="Vermerris W."/>
            <person name="Kresovich S."/>
        </authorList>
    </citation>
    <scope>NUCLEOTIDE SEQUENCE</scope>
</reference>
<protein>
    <recommendedName>
        <fullName evidence="3">RING-type domain-containing protein</fullName>
    </recommendedName>
</protein>
<proteinExistence type="predicted"/>
<evidence type="ECO:0000256" key="1">
    <source>
        <dbReference type="PROSITE-ProRule" id="PRU00175"/>
    </source>
</evidence>
<dbReference type="InterPro" id="IPR013083">
    <property type="entry name" value="Znf_RING/FYVE/PHD"/>
</dbReference>